<protein>
    <submittedName>
        <fullName evidence="5">Thioesterase</fullName>
    </submittedName>
</protein>
<dbReference type="EMBL" id="NJGV01000005">
    <property type="protein sequence ID" value="OWY35626.1"/>
    <property type="molecule type" value="Genomic_DNA"/>
</dbReference>
<dbReference type="InterPro" id="IPR001031">
    <property type="entry name" value="Thioesterase"/>
</dbReference>
<dbReference type="Gene3D" id="3.40.50.150">
    <property type="entry name" value="Vaccinia Virus protein VP39"/>
    <property type="match status" value="1"/>
</dbReference>
<reference evidence="5 6" key="1">
    <citation type="journal article" date="2010" name="Int. J. Syst. Evol. Microbiol.">
        <title>Reclassification of Herbaspirillum putei as a later heterotypic synonym of Herbaspirillum huttiense, with the description of H. huttiense subsp. huttiense subsp. nov. and H. huttiense subsp. putei subsp. nov., comb. nov., and description of Herbaspirillum aquaticum sp. nov.</title>
        <authorList>
            <person name="Dobritsa A.P."/>
            <person name="Reddy M.C."/>
            <person name="Samadpour M."/>
        </authorList>
    </citation>
    <scope>NUCLEOTIDE SEQUENCE [LARGE SCALE GENOMIC DNA]</scope>
    <source>
        <strain evidence="5 6">IEH 4430</strain>
    </source>
</reference>
<dbReference type="SUPFAM" id="SSF53335">
    <property type="entry name" value="S-adenosyl-L-methionine-dependent methyltransferases"/>
    <property type="match status" value="1"/>
</dbReference>
<dbReference type="Proteomes" id="UP000214747">
    <property type="component" value="Unassembled WGS sequence"/>
</dbReference>
<dbReference type="GO" id="GO:0008610">
    <property type="term" value="P:lipid biosynthetic process"/>
    <property type="evidence" value="ECO:0007669"/>
    <property type="project" value="TreeGrafter"/>
</dbReference>
<evidence type="ECO:0000313" key="5">
    <source>
        <dbReference type="EMBL" id="OWY35626.1"/>
    </source>
</evidence>
<dbReference type="CDD" id="cd02440">
    <property type="entry name" value="AdoMet_MTases"/>
    <property type="match status" value="1"/>
</dbReference>
<evidence type="ECO:0000259" key="3">
    <source>
        <dbReference type="Pfam" id="PF00975"/>
    </source>
</evidence>
<sequence>MLDANHRRNRLAYQGLATLLEHAGLADHAHYLNWGYHSDCPDRDQACHRIADHEPNHSQARLVLEIIGKTPLDGKRIMDIGCGRGGALALLQRFYAPTQLIGIDISPSNIAYCRQQHQGRRLRFQLGDACRLPHPDNSVDVVLNMESSGAYSDLPAFFEQMQRILAPRGYFCFSDVIDQNSLPLLQEALSLCGLELQQHRSVRQEVLASRRRASPHLWRRLQQVLAELDNPSLHAELQQYLAHPDSPLFAALEEGRADYIIQHWRKSTRRAQPIGPALQEALRQRGQRLEQVQQPRQTRPPTPRPAPPAERGGSWLPLSHPATQARPGHCNLFALPYAGGGASVYRDWTSASAHWSLHPLQLPGHENRLAEAAHVDMDKLVQQLAAVLQPYVQQPWALLGCSLGGKIAFELARHFSAQGTPPQHLIVLACPAPSVPVRQALSHLPPAQFAHAVAQLGGTPADILQHADMMQTVMPALRSDSQLAEHYCCASDCSIDAPITLFYAEDDHLVTPEQALQWRNHTRGRFSAHAVAGGHFFLRQQRPQLLACIDQLLSSPWKEEITHA</sequence>
<gene>
    <name evidence="5" type="ORF">CEJ45_07395</name>
</gene>
<dbReference type="PANTHER" id="PTHR11487:SF0">
    <property type="entry name" value="S-ACYL FATTY ACID SYNTHASE THIOESTERASE, MEDIUM CHAIN"/>
    <property type="match status" value="1"/>
</dbReference>
<organism evidence="5 6">
    <name type="scientific">Herbaspirillum aquaticum</name>
    <dbReference type="NCBI Taxonomy" id="568783"/>
    <lineage>
        <taxon>Bacteria</taxon>
        <taxon>Pseudomonadati</taxon>
        <taxon>Pseudomonadota</taxon>
        <taxon>Betaproteobacteria</taxon>
        <taxon>Burkholderiales</taxon>
        <taxon>Oxalobacteraceae</taxon>
        <taxon>Herbaspirillum</taxon>
    </lineage>
</organism>
<accession>A0A225SXR5</accession>
<dbReference type="Gene3D" id="3.40.50.1820">
    <property type="entry name" value="alpha/beta hydrolase"/>
    <property type="match status" value="1"/>
</dbReference>
<dbReference type="Pfam" id="PF08241">
    <property type="entry name" value="Methyltransf_11"/>
    <property type="match status" value="1"/>
</dbReference>
<feature type="domain" description="Thioesterase" evidence="3">
    <location>
        <begin position="332"/>
        <end position="550"/>
    </location>
</feature>
<dbReference type="SUPFAM" id="SSF53474">
    <property type="entry name" value="alpha/beta-Hydrolases"/>
    <property type="match status" value="1"/>
</dbReference>
<dbReference type="InterPro" id="IPR012223">
    <property type="entry name" value="TEII"/>
</dbReference>
<evidence type="ECO:0000259" key="4">
    <source>
        <dbReference type="Pfam" id="PF08241"/>
    </source>
</evidence>
<dbReference type="InterPro" id="IPR029058">
    <property type="entry name" value="AB_hydrolase_fold"/>
</dbReference>
<proteinExistence type="inferred from homology"/>
<feature type="region of interest" description="Disordered" evidence="2">
    <location>
        <begin position="284"/>
        <end position="321"/>
    </location>
</feature>
<dbReference type="InterPro" id="IPR029063">
    <property type="entry name" value="SAM-dependent_MTases_sf"/>
</dbReference>
<dbReference type="RefSeq" id="WP_088754514.1">
    <property type="nucleotide sequence ID" value="NZ_NJGV01000005.1"/>
</dbReference>
<feature type="domain" description="Methyltransferase type 11" evidence="4">
    <location>
        <begin position="79"/>
        <end position="173"/>
    </location>
</feature>
<dbReference type="Pfam" id="PF00975">
    <property type="entry name" value="Thioesterase"/>
    <property type="match status" value="1"/>
</dbReference>
<name>A0A225SXR5_9BURK</name>
<comment type="similarity">
    <text evidence="1">Belongs to the thioesterase family.</text>
</comment>
<evidence type="ECO:0000313" key="6">
    <source>
        <dbReference type="Proteomes" id="UP000214747"/>
    </source>
</evidence>
<dbReference type="PANTHER" id="PTHR11487">
    <property type="entry name" value="THIOESTERASE"/>
    <property type="match status" value="1"/>
</dbReference>
<evidence type="ECO:0000256" key="1">
    <source>
        <dbReference type="ARBA" id="ARBA00007169"/>
    </source>
</evidence>
<dbReference type="AlphaFoldDB" id="A0A225SXR5"/>
<evidence type="ECO:0000256" key="2">
    <source>
        <dbReference type="SAM" id="MobiDB-lite"/>
    </source>
</evidence>
<feature type="compositionally biased region" description="Pro residues" evidence="2">
    <location>
        <begin position="298"/>
        <end position="308"/>
    </location>
</feature>
<dbReference type="InterPro" id="IPR013216">
    <property type="entry name" value="Methyltransf_11"/>
</dbReference>
<dbReference type="GO" id="GO:0008757">
    <property type="term" value="F:S-adenosylmethionine-dependent methyltransferase activity"/>
    <property type="evidence" value="ECO:0007669"/>
    <property type="project" value="InterPro"/>
</dbReference>
<keyword evidence="6" id="KW-1185">Reference proteome</keyword>
<comment type="caution">
    <text evidence="5">The sequence shown here is derived from an EMBL/GenBank/DDBJ whole genome shotgun (WGS) entry which is preliminary data.</text>
</comment>